<feature type="compositionally biased region" description="Acidic residues" evidence="1">
    <location>
        <begin position="416"/>
        <end position="435"/>
    </location>
</feature>
<name>A0A0F3GN67_9BACT</name>
<dbReference type="AlphaFoldDB" id="A0A0F3GN67"/>
<dbReference type="EMBL" id="LACI01001909">
    <property type="protein sequence ID" value="KJU83414.1"/>
    <property type="molecule type" value="Genomic_DNA"/>
</dbReference>
<organism evidence="2 3">
    <name type="scientific">Candidatus Magnetobacterium bavaricum</name>
    <dbReference type="NCBI Taxonomy" id="29290"/>
    <lineage>
        <taxon>Bacteria</taxon>
        <taxon>Pseudomonadati</taxon>
        <taxon>Nitrospirota</taxon>
        <taxon>Thermodesulfovibrionia</taxon>
        <taxon>Thermodesulfovibrionales</taxon>
        <taxon>Candidatus Magnetobacteriaceae</taxon>
        <taxon>Candidatus Magnetobacterium</taxon>
    </lineage>
</organism>
<evidence type="ECO:0000313" key="3">
    <source>
        <dbReference type="Proteomes" id="UP000033423"/>
    </source>
</evidence>
<dbReference type="PATRIC" id="fig|29290.4.peg.5819"/>
<feature type="compositionally biased region" description="Basic and acidic residues" evidence="1">
    <location>
        <begin position="168"/>
        <end position="181"/>
    </location>
</feature>
<dbReference type="Proteomes" id="UP000033423">
    <property type="component" value="Unassembled WGS sequence"/>
</dbReference>
<comment type="caution">
    <text evidence="2">The sequence shown here is derived from an EMBL/GenBank/DDBJ whole genome shotgun (WGS) entry which is preliminary data.</text>
</comment>
<keyword evidence="3" id="KW-1185">Reference proteome</keyword>
<accession>A0A0F3GN67</accession>
<reference evidence="2 3" key="1">
    <citation type="submission" date="2015-02" db="EMBL/GenBank/DDBJ databases">
        <title>Single-cell genomics of uncultivated deep-branching MTB reveals a conserved set of magnetosome genes.</title>
        <authorList>
            <person name="Kolinko S."/>
            <person name="Richter M."/>
            <person name="Glockner F.O."/>
            <person name="Brachmann A."/>
            <person name="Schuler D."/>
        </authorList>
    </citation>
    <scope>NUCLEOTIDE SEQUENCE [LARGE SCALE GENOMIC DNA]</scope>
    <source>
        <strain evidence="2">TM-1</strain>
    </source>
</reference>
<feature type="compositionally biased region" description="Basic and acidic residues" evidence="1">
    <location>
        <begin position="816"/>
        <end position="825"/>
    </location>
</feature>
<gene>
    <name evidence="2" type="ORF">MBAV_004386</name>
</gene>
<feature type="compositionally biased region" description="Low complexity" evidence="1">
    <location>
        <begin position="152"/>
        <end position="162"/>
    </location>
</feature>
<feature type="region of interest" description="Disordered" evidence="1">
    <location>
        <begin position="802"/>
        <end position="825"/>
    </location>
</feature>
<proteinExistence type="predicted"/>
<feature type="region of interest" description="Disordered" evidence="1">
    <location>
        <begin position="101"/>
        <end position="121"/>
    </location>
</feature>
<feature type="region of interest" description="Disordered" evidence="1">
    <location>
        <begin position="407"/>
        <end position="437"/>
    </location>
</feature>
<feature type="region of interest" description="Disordered" evidence="1">
    <location>
        <begin position="548"/>
        <end position="568"/>
    </location>
</feature>
<sequence length="825" mass="90121">MDVDDTQGQGDYIHDETADIGDVASRSADSDRVMPASDISFGREYILDSSDEQIVDADEDFRLEEKSTDEDKTGDTGDVFAHSEDSTIIRDEVELKKKTQSEFEPVIEMSSDDGFSSEDDGIIVSQDDLGLDGVLHEGEIEFGIEIPEDSSSESSAWSLGDDSSIKPNEYELKSEDSKEEYTPVGEIELGIDMPEEESTSEDSTWVLNKEGSKEGISEFHEDELKVEGLKPLEGEIEFGIEIPPESTSEDSTWVLNKEGISESHEYEIKSEGLEPLEGEIEFGIEMPPEPESTSEDPTLVLNTGSVGIIDSVLDEQPAADLNMDEDFGIEPPELIIDSDQLEIGDFDLDNPPGASEDITVVYGSDTARQGAADKPEIELPVVLPDDIDFDMQEDHGAVEDITLDYSGVDLSKPDTGELDIEPAMEPDLQEGEPQEGELKGLELELDIPEDEGIVLGIDDTDNSGAMESEGLQVDMGLDMDAGELALEADSELVLEMGGLEIDGIEGEELSVGSMDIELDESEAPTYISDYDSEKSAHLEPASVTEGFNELDDAEGPTLLAGNESASDGDQLAVGYERLDPKNDDEIDYADDLQIDVDSDDLDVELKYDTEGPTLLAGHESASDDDQLAVEYESLDPENDDEIDYADGLQIDVDSDDLDVELKYDSVLSLESDELDAGLKHDAVQSWGDEEKTAVFGQKIQQGNYTDNNVSLQSDHYLDVLSLDDNKDGDVYDLSDDEGLDIADDDDDDFSFSSIEGLSGDIGSLNEFNQFKTEESGLGIEESGLDLDIEDKLEKTIVLDDSMSKKDSTVDNEDDDTIKIKNSNDR</sequence>
<feature type="compositionally biased region" description="Basic and acidic residues" evidence="1">
    <location>
        <begin position="63"/>
        <end position="86"/>
    </location>
</feature>
<protein>
    <submittedName>
        <fullName evidence="2">Uncharacterized protein</fullName>
    </submittedName>
</protein>
<evidence type="ECO:0000256" key="1">
    <source>
        <dbReference type="SAM" id="MobiDB-lite"/>
    </source>
</evidence>
<evidence type="ECO:0000313" key="2">
    <source>
        <dbReference type="EMBL" id="KJU83414.1"/>
    </source>
</evidence>
<feature type="region of interest" description="Disordered" evidence="1">
    <location>
        <begin position="1"/>
        <end position="32"/>
    </location>
</feature>
<feature type="region of interest" description="Disordered" evidence="1">
    <location>
        <begin position="144"/>
        <end position="204"/>
    </location>
</feature>
<feature type="region of interest" description="Disordered" evidence="1">
    <location>
        <begin position="61"/>
        <end position="86"/>
    </location>
</feature>